<sequence>MRLVYLSWLKSLVYLGTFHPLRFYSLLNICANYLISSCFEDSYKFFSCGTSSPAERGKELAYMRQTCLAKTIQYYDEVIKRLRTMLASSNPDPDTTCSISYFLGLTSIYDPERSSYSSNCYREGLLGMLEYFNSLSAPRDPPLAVKIELKLVTNILMAGNLPAYDPILLTDARELLNAYGDILFHVCERVASSLPSDDKRVQTSQFLQLKYHQLLQFLNEVIDIYFPQINANITNVEVQQDLLYQMLTKWLIIYPSRLLFPTVSQGPFELLMYLFYKFVKKALFAIFPHVKFFFLRNFDGPVLLDVYAIDDYTVYEQLSQPQMWRADKSNYEPHMDKLKYIAAFLIRGSTYMRKRFAILYPILMRFVALHDFQGTDINKWRKTVQNFATLRKDFCEKMQVSEVNLKSLINGYIKRNNYPITGKVLEDRSLSHVQAADFTTLLPSGLLAGDYDPALENNLESGF</sequence>
<dbReference type="EMBL" id="JAEOAQ010000002">
    <property type="protein sequence ID" value="KAG5420716.1"/>
    <property type="molecule type" value="Genomic_DNA"/>
</dbReference>
<accession>A0A8H7ZIM9</accession>
<protein>
    <submittedName>
        <fullName evidence="1">Uncharacterized protein</fullName>
    </submittedName>
</protein>
<name>A0A8H7ZIM9_9ASCO</name>
<proteinExistence type="predicted"/>
<dbReference type="RefSeq" id="XP_067549832.1">
    <property type="nucleotide sequence ID" value="XM_067691469.1"/>
</dbReference>
<dbReference type="Proteomes" id="UP000669133">
    <property type="component" value="Unassembled WGS sequence"/>
</dbReference>
<organism evidence="1 2">
    <name type="scientific">Candida metapsilosis</name>
    <dbReference type="NCBI Taxonomy" id="273372"/>
    <lineage>
        <taxon>Eukaryota</taxon>
        <taxon>Fungi</taxon>
        <taxon>Dikarya</taxon>
        <taxon>Ascomycota</taxon>
        <taxon>Saccharomycotina</taxon>
        <taxon>Pichiomycetes</taxon>
        <taxon>Debaryomycetaceae</taxon>
        <taxon>Candida/Lodderomyces clade</taxon>
        <taxon>Candida</taxon>
    </lineage>
</organism>
<dbReference type="OrthoDB" id="416217at2759"/>
<reference evidence="1 2" key="1">
    <citation type="submission" date="2020-12" db="EMBL/GenBank/DDBJ databases">
        <title>Effect of drift, selection, and recombination on the evolution of hybrid genomes in Candida yeast pathogens.</title>
        <authorList>
            <person name="Mixao V."/>
            <person name="Ksiezopolska E."/>
            <person name="Saus E."/>
            <person name="Boekhout T."/>
            <person name="Gacser A."/>
            <person name="Gabaldon T."/>
        </authorList>
    </citation>
    <scope>NUCLEOTIDE SEQUENCE [LARGE SCALE GENOMIC DNA]</scope>
    <source>
        <strain evidence="1 2">BP57</strain>
    </source>
</reference>
<dbReference type="AlphaFoldDB" id="A0A8H7ZIM9"/>
<dbReference type="GeneID" id="93651226"/>
<gene>
    <name evidence="1" type="ORF">I9W82_002597</name>
</gene>
<evidence type="ECO:0000313" key="2">
    <source>
        <dbReference type="Proteomes" id="UP000669133"/>
    </source>
</evidence>
<evidence type="ECO:0000313" key="1">
    <source>
        <dbReference type="EMBL" id="KAG5420716.1"/>
    </source>
</evidence>
<keyword evidence="2" id="KW-1185">Reference proteome</keyword>
<comment type="caution">
    <text evidence="1">The sequence shown here is derived from an EMBL/GenBank/DDBJ whole genome shotgun (WGS) entry which is preliminary data.</text>
</comment>